<protein>
    <submittedName>
        <fullName evidence="3">Peroxiredoxin</fullName>
    </submittedName>
</protein>
<feature type="transmembrane region" description="Helical" evidence="1">
    <location>
        <begin position="65"/>
        <end position="82"/>
    </location>
</feature>
<dbReference type="AlphaFoldDB" id="A0A3E0H8D7"/>
<feature type="domain" description="Thioredoxin" evidence="2">
    <location>
        <begin position="119"/>
        <end position="280"/>
    </location>
</feature>
<dbReference type="PROSITE" id="PS51352">
    <property type="entry name" value="THIOREDOXIN_2"/>
    <property type="match status" value="1"/>
</dbReference>
<comment type="caution">
    <text evidence="3">The sequence shown here is derived from an EMBL/GenBank/DDBJ whole genome shotgun (WGS) entry which is preliminary data.</text>
</comment>
<dbReference type="GO" id="GO:0016491">
    <property type="term" value="F:oxidoreductase activity"/>
    <property type="evidence" value="ECO:0007669"/>
    <property type="project" value="InterPro"/>
</dbReference>
<proteinExistence type="predicted"/>
<name>A0A3E0H8D7_9GAMM</name>
<dbReference type="Gene3D" id="3.40.30.10">
    <property type="entry name" value="Glutaredoxin"/>
    <property type="match status" value="1"/>
</dbReference>
<dbReference type="Pfam" id="PF00578">
    <property type="entry name" value="AhpC-TSA"/>
    <property type="match status" value="1"/>
</dbReference>
<dbReference type="Proteomes" id="UP000256774">
    <property type="component" value="Unassembled WGS sequence"/>
</dbReference>
<organism evidence="3 4">
    <name type="scientific">Paraperlucidibaca baekdonensis</name>
    <dbReference type="NCBI Taxonomy" id="748120"/>
    <lineage>
        <taxon>Bacteria</taxon>
        <taxon>Pseudomonadati</taxon>
        <taxon>Pseudomonadota</taxon>
        <taxon>Gammaproteobacteria</taxon>
        <taxon>Moraxellales</taxon>
        <taxon>Moraxellaceae</taxon>
        <taxon>Paraperlucidibaca</taxon>
    </lineage>
</organism>
<reference evidence="3 4" key="1">
    <citation type="submission" date="2018-08" db="EMBL/GenBank/DDBJ databases">
        <title>Genomic Encyclopedia of Type Strains, Phase IV (KMG-IV): sequencing the most valuable type-strain genomes for metagenomic binning, comparative biology and taxonomic classification.</title>
        <authorList>
            <person name="Goeker M."/>
        </authorList>
    </citation>
    <scope>NUCLEOTIDE SEQUENCE [LARGE SCALE GENOMIC DNA]</scope>
    <source>
        <strain evidence="3 4">DSM 26022</strain>
    </source>
</reference>
<dbReference type="OrthoDB" id="9809746at2"/>
<dbReference type="RefSeq" id="WP_116208104.1">
    <property type="nucleotide sequence ID" value="NZ_QUNR01000002.1"/>
</dbReference>
<evidence type="ECO:0000313" key="3">
    <source>
        <dbReference type="EMBL" id="REH39106.1"/>
    </source>
</evidence>
<keyword evidence="4" id="KW-1185">Reference proteome</keyword>
<sequence length="284" mass="31006">MNRLKSVFISLYMTLLAAGIFYSAFRIAIEGPTTPWMGLAIASIVPGAFFMRLFLAPVARTSERLSWMPLMGFIAACIPATLAPNQPWALISALINGVLGPALYIRWYSRFGTRDNATLATGKRLPRFDLVDASGRRVTSKDLSKGTTLWLFFRGNWCPLCMAQIQEIAWDYQELAARGVRVCLISPQSEKNTQKLAKQFDVPMEFFTDPNNAAATALGILAKGGLPAGLQALGYDSDVPMPTALITRAGGEIIYSDLTENYRLRPEPQAFMAAIDAAGLGNVS</sequence>
<evidence type="ECO:0000256" key="1">
    <source>
        <dbReference type="SAM" id="Phobius"/>
    </source>
</evidence>
<accession>A0A3E0H8D7</accession>
<keyword evidence="1" id="KW-1133">Transmembrane helix</keyword>
<feature type="transmembrane region" description="Helical" evidence="1">
    <location>
        <begin position="88"/>
        <end position="105"/>
    </location>
</feature>
<gene>
    <name evidence="3" type="ORF">DFR26_1286</name>
</gene>
<dbReference type="GO" id="GO:0016209">
    <property type="term" value="F:antioxidant activity"/>
    <property type="evidence" value="ECO:0007669"/>
    <property type="project" value="InterPro"/>
</dbReference>
<dbReference type="InterPro" id="IPR036249">
    <property type="entry name" value="Thioredoxin-like_sf"/>
</dbReference>
<dbReference type="InterPro" id="IPR000866">
    <property type="entry name" value="AhpC/TSA"/>
</dbReference>
<feature type="transmembrane region" description="Helical" evidence="1">
    <location>
        <begin position="7"/>
        <end position="29"/>
    </location>
</feature>
<dbReference type="InterPro" id="IPR013766">
    <property type="entry name" value="Thioredoxin_domain"/>
</dbReference>
<dbReference type="SUPFAM" id="SSF52833">
    <property type="entry name" value="Thioredoxin-like"/>
    <property type="match status" value="1"/>
</dbReference>
<keyword evidence="1" id="KW-0472">Membrane</keyword>
<evidence type="ECO:0000313" key="4">
    <source>
        <dbReference type="Proteomes" id="UP000256774"/>
    </source>
</evidence>
<evidence type="ECO:0000259" key="2">
    <source>
        <dbReference type="PROSITE" id="PS51352"/>
    </source>
</evidence>
<dbReference type="EMBL" id="QUNR01000002">
    <property type="protein sequence ID" value="REH39106.1"/>
    <property type="molecule type" value="Genomic_DNA"/>
</dbReference>
<feature type="transmembrane region" description="Helical" evidence="1">
    <location>
        <begin position="35"/>
        <end position="53"/>
    </location>
</feature>
<keyword evidence="1" id="KW-0812">Transmembrane</keyword>